<dbReference type="RefSeq" id="WP_007486376.1">
    <property type="nucleotide sequence ID" value="NZ_JH724315.1"/>
</dbReference>
<dbReference type="AlphaFoldDB" id="I8XBS2"/>
<comment type="caution">
    <text evidence="1">The sequence shown here is derived from an EMBL/GenBank/DDBJ whole genome shotgun (WGS) entry which is preliminary data.</text>
</comment>
<evidence type="ECO:0000313" key="2">
    <source>
        <dbReference type="Proteomes" id="UP000003089"/>
    </source>
</evidence>
<dbReference type="HOGENOM" id="CLU_666752_0_0_10"/>
<name>I8XBS2_9BACE</name>
<evidence type="ECO:0008006" key="3">
    <source>
        <dbReference type="Google" id="ProtNLM"/>
    </source>
</evidence>
<organism evidence="1 2">
    <name type="scientific">Bacteroides nordii CL02T12C05</name>
    <dbReference type="NCBI Taxonomy" id="997884"/>
    <lineage>
        <taxon>Bacteria</taxon>
        <taxon>Pseudomonadati</taxon>
        <taxon>Bacteroidota</taxon>
        <taxon>Bacteroidia</taxon>
        <taxon>Bacteroidales</taxon>
        <taxon>Bacteroidaceae</taxon>
        <taxon>Bacteroides</taxon>
    </lineage>
</organism>
<reference evidence="1 2" key="1">
    <citation type="submission" date="2012-02" db="EMBL/GenBank/DDBJ databases">
        <title>The Genome Sequence of Bacteroides nordii CL02T12C05.</title>
        <authorList>
            <consortium name="The Broad Institute Genome Sequencing Platform"/>
            <person name="Earl A."/>
            <person name="Ward D."/>
            <person name="Feldgarden M."/>
            <person name="Gevers D."/>
            <person name="Zitomersky N.L."/>
            <person name="Coyne M.J."/>
            <person name="Comstock L.E."/>
            <person name="Young S.K."/>
            <person name="Zeng Q."/>
            <person name="Gargeya S."/>
            <person name="Fitzgerald M."/>
            <person name="Haas B."/>
            <person name="Abouelleil A."/>
            <person name="Alvarado L."/>
            <person name="Arachchi H.M."/>
            <person name="Berlin A."/>
            <person name="Chapman S.B."/>
            <person name="Gearin G."/>
            <person name="Goldberg J."/>
            <person name="Griggs A."/>
            <person name="Gujja S."/>
            <person name="Hansen M."/>
            <person name="Heiman D."/>
            <person name="Howarth C."/>
            <person name="Larimer J."/>
            <person name="Lui A."/>
            <person name="MacDonald P.J.P."/>
            <person name="McCowen C."/>
            <person name="Montmayeur A."/>
            <person name="Murphy C."/>
            <person name="Neiman D."/>
            <person name="Pearson M."/>
            <person name="Priest M."/>
            <person name="Roberts A."/>
            <person name="Saif S."/>
            <person name="Shea T."/>
            <person name="Sisk P."/>
            <person name="Stolte C."/>
            <person name="Sykes S."/>
            <person name="Wortman J."/>
            <person name="Nusbaum C."/>
            <person name="Birren B."/>
        </authorList>
    </citation>
    <scope>NUCLEOTIDE SEQUENCE [LARGE SCALE GENOMIC DNA]</scope>
    <source>
        <strain evidence="1 2">CL02T12C05</strain>
    </source>
</reference>
<dbReference type="PATRIC" id="fig|997884.3.peg.3274"/>
<keyword evidence="2" id="KW-1185">Reference proteome</keyword>
<proteinExistence type="predicted"/>
<sequence>MEKETLKCTVINLSAADESPAYPTLSLNKSNRWVAFGSKNLFPQEVINYNSKSPVNASIIESTVTYICGKGVRDTEANADKYVGVPNPGETWDDVIEKVAKDYKTFGGFYLQIIVNKKSTTVSLFHQDFSQVRIGEITETGKPVTFRISKDWTKTSGKNKPLELPVWPGSIDKAKRGIAYIFYHWDYTPGLNFYCIPGYYPAIEYIKADGTLGQFYNNSIDNGFTPSVVISMPSNPSEEKKAEFQKQMEEAFAGAKGASSIVIMWGENDEIKPVITPFNASANADIYNNVEGIVFQKIISAHRLSSPTLAGVSGSGNLSGNAAEIIDAYVLYNYTVIEKMRRKILDKLNIFTSINGTAPLFIDDLDVLPKIQETEPTLEKAEIVEEEKVATLSKKDNALIRLLKRLLFRNAA</sequence>
<accession>I8XBS2</accession>
<dbReference type="eggNOG" id="COG4695">
    <property type="taxonomic scope" value="Bacteria"/>
</dbReference>
<evidence type="ECO:0000313" key="1">
    <source>
        <dbReference type="EMBL" id="EIY47542.1"/>
    </source>
</evidence>
<gene>
    <name evidence="1" type="ORF">HMPREF1068_03192</name>
</gene>
<protein>
    <recommendedName>
        <fullName evidence="3">Phage portal protein</fullName>
    </recommendedName>
</protein>
<dbReference type="EMBL" id="AGXS01000021">
    <property type="protein sequence ID" value="EIY47542.1"/>
    <property type="molecule type" value="Genomic_DNA"/>
</dbReference>
<dbReference type="Proteomes" id="UP000003089">
    <property type="component" value="Unassembled WGS sequence"/>
</dbReference>
<dbReference type="STRING" id="997884.HMPREF1068_03192"/>